<evidence type="ECO:0000313" key="5">
    <source>
        <dbReference type="EMBL" id="MSE01042.1"/>
    </source>
</evidence>
<name>A0A6A8LDH4_BACVE</name>
<evidence type="ECO:0000256" key="2">
    <source>
        <dbReference type="ARBA" id="ARBA00023002"/>
    </source>
</evidence>
<dbReference type="SUPFAM" id="SSF51735">
    <property type="entry name" value="NAD(P)-binding Rossmann-fold domains"/>
    <property type="match status" value="1"/>
</dbReference>
<dbReference type="InterPro" id="IPR000683">
    <property type="entry name" value="Gfo/Idh/MocA-like_OxRdtase_N"/>
</dbReference>
<evidence type="ECO:0000259" key="3">
    <source>
        <dbReference type="Pfam" id="PF01408"/>
    </source>
</evidence>
<dbReference type="PANTHER" id="PTHR43708">
    <property type="entry name" value="CONSERVED EXPRESSED OXIDOREDUCTASE (EUROFUNG)"/>
    <property type="match status" value="1"/>
</dbReference>
<dbReference type="RefSeq" id="WP_014305817.1">
    <property type="nucleotide sequence ID" value="NZ_CAJGVF010000001.1"/>
</dbReference>
<dbReference type="GO" id="GO:0016491">
    <property type="term" value="F:oxidoreductase activity"/>
    <property type="evidence" value="ECO:0007669"/>
    <property type="project" value="UniProtKB-KW"/>
</dbReference>
<dbReference type="InterPro" id="IPR051317">
    <property type="entry name" value="Gfo/Idh/MocA_oxidoreduct"/>
</dbReference>
<proteinExistence type="inferred from homology"/>
<protein>
    <submittedName>
        <fullName evidence="5">Oxidoreductase</fullName>
    </submittedName>
</protein>
<evidence type="ECO:0000256" key="1">
    <source>
        <dbReference type="ARBA" id="ARBA00010928"/>
    </source>
</evidence>
<keyword evidence="2" id="KW-0560">Oxidoreductase</keyword>
<dbReference type="Pfam" id="PF02894">
    <property type="entry name" value="GFO_IDH_MocA_C"/>
    <property type="match status" value="1"/>
</dbReference>
<dbReference type="InterPro" id="IPR004104">
    <property type="entry name" value="Gfo/Idh/MocA-like_OxRdtase_C"/>
</dbReference>
<dbReference type="Gene3D" id="3.30.360.10">
    <property type="entry name" value="Dihydrodipicolinate Reductase, domain 2"/>
    <property type="match status" value="1"/>
</dbReference>
<dbReference type="Pfam" id="PF01408">
    <property type="entry name" value="GFO_IDH_MocA"/>
    <property type="match status" value="1"/>
</dbReference>
<organism evidence="5">
    <name type="scientific">Bacillus velezensis</name>
    <dbReference type="NCBI Taxonomy" id="492670"/>
    <lineage>
        <taxon>Bacteria</taxon>
        <taxon>Bacillati</taxon>
        <taxon>Bacillota</taxon>
        <taxon>Bacilli</taxon>
        <taxon>Bacillales</taxon>
        <taxon>Bacillaceae</taxon>
        <taxon>Bacillus</taxon>
        <taxon>Bacillus amyloliquefaciens group</taxon>
    </lineage>
</organism>
<dbReference type="EMBL" id="WKKV01000001">
    <property type="protein sequence ID" value="MSE01042.1"/>
    <property type="molecule type" value="Genomic_DNA"/>
</dbReference>
<accession>A0A6A8LDH4</accession>
<sequence length="346" mass="38425">MKTIQVGILGYGLSGKVFHAPLLDVLDDYQIKKVMTSRTEEVKRDLPGAEAVRAIEDITGDPDIDLVIVTTPSGMHYESAMKCLLAGKHTVVEKPMTATSAEAEELRRTAENKGVLLSVYHNRRWDNDFLTIQKLIRDGALQDIHTYQVNYDLYNPVVQERWREKSGPATGTLYDLGSHIIDQTLLLFGMPESVTAHVMKQRDNSETVDYFLAALHYGKLQVILQSGSMNAANGPRYQIHGRNASFIKYGKDGQEEALSAGQKPIDDSWGADDPDNFGELTIAADEKRHTETIPSENGSYLTYYKLLADSILNGKPLPVTAKEGIDVIRVIEAAMKSSEQKRTIAL</sequence>
<gene>
    <name evidence="5" type="ORF">GKC39_03070</name>
</gene>
<feature type="domain" description="Gfo/Idh/MocA-like oxidoreductase C-terminal" evidence="4">
    <location>
        <begin position="134"/>
        <end position="346"/>
    </location>
</feature>
<comment type="caution">
    <text evidence="5">The sequence shown here is derived from an EMBL/GenBank/DDBJ whole genome shotgun (WGS) entry which is preliminary data.</text>
</comment>
<dbReference type="Gene3D" id="3.40.50.720">
    <property type="entry name" value="NAD(P)-binding Rossmann-like Domain"/>
    <property type="match status" value="1"/>
</dbReference>
<dbReference type="NCBIfam" id="NF008607">
    <property type="entry name" value="PRK11579.1"/>
    <property type="match status" value="1"/>
</dbReference>
<comment type="similarity">
    <text evidence="1">Belongs to the Gfo/Idh/MocA family.</text>
</comment>
<dbReference type="PANTHER" id="PTHR43708:SF5">
    <property type="entry name" value="CONSERVED EXPRESSED OXIDOREDUCTASE (EUROFUNG)-RELATED"/>
    <property type="match status" value="1"/>
</dbReference>
<dbReference type="GO" id="GO:0000166">
    <property type="term" value="F:nucleotide binding"/>
    <property type="evidence" value="ECO:0007669"/>
    <property type="project" value="InterPro"/>
</dbReference>
<evidence type="ECO:0000259" key="4">
    <source>
        <dbReference type="Pfam" id="PF02894"/>
    </source>
</evidence>
<dbReference type="AlphaFoldDB" id="A0A6A8LDH4"/>
<dbReference type="InterPro" id="IPR036291">
    <property type="entry name" value="NAD(P)-bd_dom_sf"/>
</dbReference>
<feature type="domain" description="Gfo/Idh/MocA-like oxidoreductase N-terminal" evidence="3">
    <location>
        <begin position="4"/>
        <end position="121"/>
    </location>
</feature>
<reference evidence="5" key="1">
    <citation type="submission" date="2019-11" db="EMBL/GenBank/DDBJ databases">
        <title>Draft Genome Sequence of Plant Growth-Promoting Rhizosphere-Associated Bacteria.</title>
        <authorList>
            <person name="Vasilyev I.Y."/>
            <person name="Radchenko V."/>
            <person name="Ilnitskaya E.V."/>
        </authorList>
    </citation>
    <scope>NUCLEOTIDE SEQUENCE</scope>
    <source>
        <strain evidence="5">VRA_517_n</strain>
    </source>
</reference>